<dbReference type="Proteomes" id="UP000316242">
    <property type="component" value="Unassembled WGS sequence"/>
</dbReference>
<dbReference type="InterPro" id="IPR003718">
    <property type="entry name" value="OsmC/Ohr_fam"/>
</dbReference>
<dbReference type="Pfam" id="PF02566">
    <property type="entry name" value="OsmC"/>
    <property type="match status" value="1"/>
</dbReference>
<dbReference type="EMBL" id="BJNE01000001">
    <property type="protein sequence ID" value="GEC11296.1"/>
    <property type="molecule type" value="Genomic_DNA"/>
</dbReference>
<evidence type="ECO:0000313" key="1">
    <source>
        <dbReference type="EMBL" id="GEC11296.1"/>
    </source>
</evidence>
<proteinExistence type="predicted"/>
<dbReference type="InterPro" id="IPR052924">
    <property type="entry name" value="OsmC/Ohr_hydroprdx_reductase"/>
</dbReference>
<dbReference type="RefSeq" id="WP_141355720.1">
    <property type="nucleotide sequence ID" value="NZ_JBHMBB010000001.1"/>
</dbReference>
<dbReference type="InterPro" id="IPR015946">
    <property type="entry name" value="KH_dom-like_a/b"/>
</dbReference>
<accession>A0ABQ0RHJ3</accession>
<sequence>MDRDTLRSVQRPLKQLYREQPEAGSIVLEASGTLGEEGLSCSVHTGQALVDAGLHPSTGGDGTLACSGDMLLQALVACAGVTLAAVAINRSLSVSGSVHASGVLDVRGTLGLDPDAAVGFSSIKLSFELQTEASEQEVAQLIEATEKYCVVLQTLKSPLDIEVAASAQ</sequence>
<gene>
    <name evidence="1" type="ORF">ANI01nite_04990</name>
</gene>
<keyword evidence="2" id="KW-1185">Reference proteome</keyword>
<reference evidence="1 2" key="1">
    <citation type="submission" date="2019-06" db="EMBL/GenBank/DDBJ databases">
        <title>Whole genome shotgun sequence of Glutamicibacter nicotianae NBRC 14234.</title>
        <authorList>
            <person name="Hosoyama A."/>
            <person name="Uohara A."/>
            <person name="Ohji S."/>
            <person name="Ichikawa N."/>
        </authorList>
    </citation>
    <scope>NUCLEOTIDE SEQUENCE [LARGE SCALE GENOMIC DNA]</scope>
    <source>
        <strain evidence="1 2">NBRC 14234</strain>
    </source>
</reference>
<dbReference type="PANTHER" id="PTHR35368:SF1">
    <property type="entry name" value="HYDROPEROXIDE REDUCTASE"/>
    <property type="match status" value="1"/>
</dbReference>
<comment type="caution">
    <text evidence="1">The sequence shown here is derived from an EMBL/GenBank/DDBJ whole genome shotgun (WGS) entry which is preliminary data.</text>
</comment>
<dbReference type="SUPFAM" id="SSF82784">
    <property type="entry name" value="OsmC-like"/>
    <property type="match status" value="1"/>
</dbReference>
<protein>
    <submittedName>
        <fullName evidence="1">Peroxiredoxin</fullName>
    </submittedName>
</protein>
<dbReference type="InterPro" id="IPR036102">
    <property type="entry name" value="OsmC/Ohrsf"/>
</dbReference>
<name>A0ABQ0RHJ3_GLUNI</name>
<evidence type="ECO:0000313" key="2">
    <source>
        <dbReference type="Proteomes" id="UP000316242"/>
    </source>
</evidence>
<dbReference type="PANTHER" id="PTHR35368">
    <property type="entry name" value="HYDROPEROXIDE REDUCTASE"/>
    <property type="match status" value="1"/>
</dbReference>
<organism evidence="1 2">
    <name type="scientific">Glutamicibacter nicotianae</name>
    <name type="common">Arthrobacter nicotianae</name>
    <dbReference type="NCBI Taxonomy" id="37929"/>
    <lineage>
        <taxon>Bacteria</taxon>
        <taxon>Bacillati</taxon>
        <taxon>Actinomycetota</taxon>
        <taxon>Actinomycetes</taxon>
        <taxon>Micrococcales</taxon>
        <taxon>Micrococcaceae</taxon>
        <taxon>Glutamicibacter</taxon>
    </lineage>
</organism>
<dbReference type="Gene3D" id="3.30.300.20">
    <property type="match status" value="1"/>
</dbReference>